<comment type="subcellular location">
    <subcellularLocation>
        <location evidence="1">Cell projection</location>
        <location evidence="1">Cilium</location>
    </subcellularLocation>
    <subcellularLocation>
        <location evidence="2">Cytoplasm</location>
        <location evidence="2">Cytoskeleton</location>
    </subcellularLocation>
</comment>
<evidence type="ECO:0000256" key="2">
    <source>
        <dbReference type="ARBA" id="ARBA00004245"/>
    </source>
</evidence>
<dbReference type="Proteomes" id="UP001152798">
    <property type="component" value="Chromosome 4"/>
</dbReference>
<evidence type="ECO:0000259" key="7">
    <source>
        <dbReference type="PROSITE" id="PS51665"/>
    </source>
</evidence>
<name>A0A9P0MN58_NEZVI</name>
<dbReference type="PROSITE" id="PS51665">
    <property type="entry name" value="ENKURIN"/>
    <property type="match status" value="1"/>
</dbReference>
<keyword evidence="5" id="KW-0966">Cell projection</keyword>
<evidence type="ECO:0000313" key="9">
    <source>
        <dbReference type="Proteomes" id="UP001152798"/>
    </source>
</evidence>
<keyword evidence="9" id="KW-1185">Reference proteome</keyword>
<dbReference type="InterPro" id="IPR027012">
    <property type="entry name" value="Enkurin_dom"/>
</dbReference>
<dbReference type="EMBL" id="OV725080">
    <property type="protein sequence ID" value="CAH1398934.1"/>
    <property type="molecule type" value="Genomic_DNA"/>
</dbReference>
<evidence type="ECO:0000256" key="3">
    <source>
        <dbReference type="ARBA" id="ARBA00022490"/>
    </source>
</evidence>
<protein>
    <recommendedName>
        <fullName evidence="7">Enkurin domain-containing protein</fullName>
    </recommendedName>
</protein>
<sequence>MSALTSTIQNYMYPDKFNKSKKNFIKENMKLARKLQAVPKERSDIKKSSGKKSTKKIEEVKISLTQDKIITGTNKSTIEKIIDFKDQGCQTSANHLDGGQIRFPKERLKTPPPPEGKKNMSLQVNPMIDLVYKSNNAPNVIAPRQLPVKDDGKVDFVRLNMLISPKKKTSTGKSDPIKAPPTYRRGVVPKYLREAKKQQVEEVQEKGLVEMIDELDENYYIAISEEEKKERLREIRFAYAQLVTELNAIPTHCDTPKTQARRDHIETTLHKLEDGIKLFSREKLYIKNY</sequence>
<proteinExistence type="predicted"/>
<evidence type="ECO:0000256" key="5">
    <source>
        <dbReference type="ARBA" id="ARBA00023273"/>
    </source>
</evidence>
<dbReference type="InterPro" id="IPR052102">
    <property type="entry name" value="Enkurin_domain-protein"/>
</dbReference>
<dbReference type="AlphaFoldDB" id="A0A9P0MN58"/>
<evidence type="ECO:0000256" key="4">
    <source>
        <dbReference type="ARBA" id="ARBA00023212"/>
    </source>
</evidence>
<keyword evidence="3" id="KW-0963">Cytoplasm</keyword>
<feature type="domain" description="Enkurin" evidence="7">
    <location>
        <begin position="183"/>
        <end position="287"/>
    </location>
</feature>
<dbReference type="OrthoDB" id="10264920at2759"/>
<dbReference type="GO" id="GO:0005929">
    <property type="term" value="C:cilium"/>
    <property type="evidence" value="ECO:0007669"/>
    <property type="project" value="UniProtKB-SubCell"/>
</dbReference>
<evidence type="ECO:0000313" key="8">
    <source>
        <dbReference type="EMBL" id="CAH1398934.1"/>
    </source>
</evidence>
<organism evidence="8 9">
    <name type="scientific">Nezara viridula</name>
    <name type="common">Southern green stink bug</name>
    <name type="synonym">Cimex viridulus</name>
    <dbReference type="NCBI Taxonomy" id="85310"/>
    <lineage>
        <taxon>Eukaryota</taxon>
        <taxon>Metazoa</taxon>
        <taxon>Ecdysozoa</taxon>
        <taxon>Arthropoda</taxon>
        <taxon>Hexapoda</taxon>
        <taxon>Insecta</taxon>
        <taxon>Pterygota</taxon>
        <taxon>Neoptera</taxon>
        <taxon>Paraneoptera</taxon>
        <taxon>Hemiptera</taxon>
        <taxon>Heteroptera</taxon>
        <taxon>Panheteroptera</taxon>
        <taxon>Pentatomomorpha</taxon>
        <taxon>Pentatomoidea</taxon>
        <taxon>Pentatomidae</taxon>
        <taxon>Pentatominae</taxon>
        <taxon>Nezara</taxon>
    </lineage>
</organism>
<dbReference type="PANTHER" id="PTHR21490:SF2">
    <property type="entry name" value="ENKURIN DOMAIN-CONTAINING PROTEIN 1"/>
    <property type="match status" value="1"/>
</dbReference>
<evidence type="ECO:0000256" key="6">
    <source>
        <dbReference type="SAM" id="MobiDB-lite"/>
    </source>
</evidence>
<dbReference type="PANTHER" id="PTHR21490">
    <property type="entry name" value="ENKURIN-RELATED"/>
    <property type="match status" value="1"/>
</dbReference>
<reference evidence="8" key="1">
    <citation type="submission" date="2022-01" db="EMBL/GenBank/DDBJ databases">
        <authorList>
            <person name="King R."/>
        </authorList>
    </citation>
    <scope>NUCLEOTIDE SEQUENCE</scope>
</reference>
<dbReference type="Pfam" id="PF13864">
    <property type="entry name" value="Enkurin"/>
    <property type="match status" value="1"/>
</dbReference>
<evidence type="ECO:0000256" key="1">
    <source>
        <dbReference type="ARBA" id="ARBA00004138"/>
    </source>
</evidence>
<keyword evidence="4" id="KW-0206">Cytoskeleton</keyword>
<gene>
    <name evidence="8" type="ORF">NEZAVI_LOCUS8490</name>
</gene>
<dbReference type="GO" id="GO:0005881">
    <property type="term" value="C:cytoplasmic microtubule"/>
    <property type="evidence" value="ECO:0007669"/>
    <property type="project" value="TreeGrafter"/>
</dbReference>
<accession>A0A9P0MN58</accession>
<feature type="region of interest" description="Disordered" evidence="6">
    <location>
        <begin position="93"/>
        <end position="120"/>
    </location>
</feature>